<feature type="region of interest" description="Disordered" evidence="5">
    <location>
        <begin position="110"/>
        <end position="132"/>
    </location>
</feature>
<dbReference type="PANTHER" id="PTHR15680:SF9">
    <property type="entry name" value="LARGE RIBOSOMAL SUBUNIT PROTEIN BL19M"/>
    <property type="match status" value="1"/>
</dbReference>
<dbReference type="PATRIC" id="fig|1618667.3.peg.145"/>
<dbReference type="GO" id="GO:0003735">
    <property type="term" value="F:structural constituent of ribosome"/>
    <property type="evidence" value="ECO:0007669"/>
    <property type="project" value="InterPro"/>
</dbReference>
<proteinExistence type="inferred from homology"/>
<dbReference type="PIRSF" id="PIRSF002191">
    <property type="entry name" value="Ribosomal_L19"/>
    <property type="match status" value="1"/>
</dbReference>
<evidence type="ECO:0000313" key="6">
    <source>
        <dbReference type="EMBL" id="KKS25415.1"/>
    </source>
</evidence>
<evidence type="ECO:0000256" key="3">
    <source>
        <dbReference type="ARBA" id="ARBA00023274"/>
    </source>
</evidence>
<gene>
    <name evidence="6" type="ORF">UU83_C0006G0017</name>
</gene>
<dbReference type="PROSITE" id="PS01015">
    <property type="entry name" value="RIBOSOMAL_L19"/>
    <property type="match status" value="1"/>
</dbReference>
<evidence type="ECO:0000256" key="4">
    <source>
        <dbReference type="RuleBase" id="RU000559"/>
    </source>
</evidence>
<dbReference type="InterPro" id="IPR018257">
    <property type="entry name" value="Ribosomal_bL19_CS"/>
</dbReference>
<dbReference type="Proteomes" id="UP000033856">
    <property type="component" value="Unassembled WGS sequence"/>
</dbReference>
<accession>A0A0G0XKG5</accession>
<dbReference type="GO" id="GO:0022625">
    <property type="term" value="C:cytosolic large ribosomal subunit"/>
    <property type="evidence" value="ECO:0007669"/>
    <property type="project" value="TreeGrafter"/>
</dbReference>
<dbReference type="NCBIfam" id="TIGR01024">
    <property type="entry name" value="rplS_bact"/>
    <property type="match status" value="1"/>
</dbReference>
<dbReference type="InterPro" id="IPR008991">
    <property type="entry name" value="Translation_prot_SH3-like_sf"/>
</dbReference>
<dbReference type="SUPFAM" id="SSF50104">
    <property type="entry name" value="Translation proteins SH3-like domain"/>
    <property type="match status" value="1"/>
</dbReference>
<sequence length="132" mass="14799">MNKLSIFNSKNFTASKLANLKPGWTVRIHQKIKDGEKTRTQAFEGLVIAKKHGQEAGGTVTVRKVSGGIGVEKIFPLYLPSIDKVEVVKRAKVRRAKLYYLKDKSSKEIRRKTKTLSNSKDKDPSEVAQSVE</sequence>
<reference evidence="6 7" key="1">
    <citation type="journal article" date="2015" name="Nature">
        <title>rRNA introns, odd ribosomes, and small enigmatic genomes across a large radiation of phyla.</title>
        <authorList>
            <person name="Brown C.T."/>
            <person name="Hug L.A."/>
            <person name="Thomas B.C."/>
            <person name="Sharon I."/>
            <person name="Castelle C.J."/>
            <person name="Singh A."/>
            <person name="Wilkins M.J."/>
            <person name="Williams K.H."/>
            <person name="Banfield J.F."/>
        </authorList>
    </citation>
    <scope>NUCLEOTIDE SEQUENCE [LARGE SCALE GENOMIC DNA]</scope>
</reference>
<name>A0A0G0XKG5_9BACT</name>
<comment type="caution">
    <text evidence="6">The sequence shown here is derived from an EMBL/GenBank/DDBJ whole genome shotgun (WGS) entry which is preliminary data.</text>
</comment>
<dbReference type="PRINTS" id="PR00061">
    <property type="entry name" value="RIBOSOMALL19"/>
</dbReference>
<dbReference type="Gene3D" id="2.30.30.790">
    <property type="match status" value="1"/>
</dbReference>
<dbReference type="InterPro" id="IPR038657">
    <property type="entry name" value="Ribosomal_bL19_sf"/>
</dbReference>
<comment type="function">
    <text evidence="4">This protein is located at the 30S-50S ribosomal subunit interface and may play a role in the structure and function of the aminoacyl-tRNA binding site.</text>
</comment>
<dbReference type="InterPro" id="IPR001857">
    <property type="entry name" value="Ribosomal_bL19"/>
</dbReference>
<organism evidence="6 7">
    <name type="scientific">Candidatus Jorgensenbacteria bacterium GW2011_GWF2_41_8</name>
    <dbReference type="NCBI Taxonomy" id="1618667"/>
    <lineage>
        <taxon>Bacteria</taxon>
        <taxon>Candidatus Joergenseniibacteriota</taxon>
    </lineage>
</organism>
<evidence type="ECO:0000256" key="5">
    <source>
        <dbReference type="SAM" id="MobiDB-lite"/>
    </source>
</evidence>
<dbReference type="GO" id="GO:0006412">
    <property type="term" value="P:translation"/>
    <property type="evidence" value="ECO:0007669"/>
    <property type="project" value="InterPro"/>
</dbReference>
<dbReference type="EMBL" id="LCCD01000006">
    <property type="protein sequence ID" value="KKS25415.1"/>
    <property type="molecule type" value="Genomic_DNA"/>
</dbReference>
<evidence type="ECO:0000256" key="1">
    <source>
        <dbReference type="ARBA" id="ARBA00005781"/>
    </source>
</evidence>
<evidence type="ECO:0000256" key="2">
    <source>
        <dbReference type="ARBA" id="ARBA00022980"/>
    </source>
</evidence>
<dbReference type="AlphaFoldDB" id="A0A0G0XKG5"/>
<keyword evidence="2 6" id="KW-0689">Ribosomal protein</keyword>
<dbReference type="PANTHER" id="PTHR15680">
    <property type="entry name" value="RIBOSOMAL PROTEIN L19"/>
    <property type="match status" value="1"/>
</dbReference>
<keyword evidence="3 4" id="KW-0687">Ribonucleoprotein</keyword>
<evidence type="ECO:0000313" key="7">
    <source>
        <dbReference type="Proteomes" id="UP000033856"/>
    </source>
</evidence>
<comment type="similarity">
    <text evidence="1 4">Belongs to the bacterial ribosomal protein bL19 family.</text>
</comment>
<protein>
    <recommendedName>
        <fullName evidence="4">50S ribosomal protein L19</fullName>
    </recommendedName>
</protein>
<dbReference type="Pfam" id="PF01245">
    <property type="entry name" value="Ribosomal_L19"/>
    <property type="match status" value="1"/>
</dbReference>